<dbReference type="AlphaFoldDB" id="A0A6G9AV64"/>
<accession>A0A6G9AV64</accession>
<evidence type="ECO:0000313" key="3">
    <source>
        <dbReference type="Proteomes" id="UP000501802"/>
    </source>
</evidence>
<keyword evidence="3" id="KW-1185">Reference proteome</keyword>
<sequence length="218" mass="24676">MRSPKQSINIELLLGVSATFLSLAALIVSIFQTKIAREQQQKSVLPYLQIRHEIVDNQMTVFLENEGVGPAFIKSITTSYNKKSLAGYTEFLLDAMDDLSVDLTAIPDEQLTQQKYDSLLKANKNIRISQDYIQAGKDADVIYAGSAVKEGDNRMIFSFKKEGQNGGPFIKWMENLLIDSTYQIKVTYSDVYDNCWQMTHKLNRNKVVQLAKCPPQQP</sequence>
<evidence type="ECO:0000256" key="1">
    <source>
        <dbReference type="SAM" id="Phobius"/>
    </source>
</evidence>
<evidence type="ECO:0000313" key="2">
    <source>
        <dbReference type="EMBL" id="QIP16103.1"/>
    </source>
</evidence>
<dbReference type="Proteomes" id="UP000501802">
    <property type="component" value="Chromosome"/>
</dbReference>
<dbReference type="EMBL" id="CP050063">
    <property type="protein sequence ID" value="QIP16103.1"/>
    <property type="molecule type" value="Genomic_DNA"/>
</dbReference>
<feature type="transmembrane region" description="Helical" evidence="1">
    <location>
        <begin position="12"/>
        <end position="31"/>
    </location>
</feature>
<reference evidence="2 3" key="1">
    <citation type="submission" date="2020-03" db="EMBL/GenBank/DDBJ databases">
        <authorList>
            <person name="Kim M.K."/>
        </authorList>
    </citation>
    <scope>NUCLEOTIDE SEQUENCE [LARGE SCALE GENOMIC DNA]</scope>
    <source>
        <strain evidence="2 3">BT328</strain>
    </source>
</reference>
<dbReference type="KEGG" id="spib:G8759_27435"/>
<dbReference type="RefSeq" id="WP_167215651.1">
    <property type="nucleotide sequence ID" value="NZ_CP050063.1"/>
</dbReference>
<keyword evidence="1" id="KW-0812">Transmembrane</keyword>
<protein>
    <submittedName>
        <fullName evidence="2">Uncharacterized protein</fullName>
    </submittedName>
</protein>
<gene>
    <name evidence="2" type="ORF">G8759_27435</name>
</gene>
<organism evidence="2 3">
    <name type="scientific">Spirosoma aureum</name>
    <dbReference type="NCBI Taxonomy" id="2692134"/>
    <lineage>
        <taxon>Bacteria</taxon>
        <taxon>Pseudomonadati</taxon>
        <taxon>Bacteroidota</taxon>
        <taxon>Cytophagia</taxon>
        <taxon>Cytophagales</taxon>
        <taxon>Cytophagaceae</taxon>
        <taxon>Spirosoma</taxon>
    </lineage>
</organism>
<keyword evidence="1" id="KW-1133">Transmembrane helix</keyword>
<name>A0A6G9AV64_9BACT</name>
<keyword evidence="1" id="KW-0472">Membrane</keyword>
<proteinExistence type="predicted"/>